<gene>
    <name evidence="2" type="ORF">A10D4_08769</name>
</gene>
<keyword evidence="3" id="KW-1185">Reference proteome</keyword>
<feature type="transmembrane region" description="Helical" evidence="1">
    <location>
        <begin position="64"/>
        <end position="88"/>
    </location>
</feature>
<evidence type="ECO:0000256" key="1">
    <source>
        <dbReference type="SAM" id="Phobius"/>
    </source>
</evidence>
<feature type="transmembrane region" description="Helical" evidence="1">
    <location>
        <begin position="12"/>
        <end position="35"/>
    </location>
</feature>
<proteinExistence type="predicted"/>
<evidence type="ECO:0000313" key="2">
    <source>
        <dbReference type="EMBL" id="EKE82919.1"/>
    </source>
</evidence>
<dbReference type="AlphaFoldDB" id="K2KJY5"/>
<keyword evidence="1" id="KW-1133">Transmembrane helix</keyword>
<reference evidence="2 3" key="1">
    <citation type="journal article" date="2012" name="J. Bacteriol.">
        <title>Genome Sequence of Idiomarina xiamenensis Type Strain 10-D-4.</title>
        <authorList>
            <person name="Lai Q."/>
            <person name="Wang L."/>
            <person name="Wang W."/>
            <person name="Shao Z."/>
        </authorList>
    </citation>
    <scope>NUCLEOTIDE SEQUENCE [LARGE SCALE GENOMIC DNA]</scope>
    <source>
        <strain evidence="2 3">10-D-4</strain>
    </source>
</reference>
<evidence type="ECO:0000313" key="3">
    <source>
        <dbReference type="Proteomes" id="UP000014115"/>
    </source>
</evidence>
<protein>
    <submittedName>
        <fullName evidence="2">Uncharacterized protein</fullName>
    </submittedName>
</protein>
<keyword evidence="1" id="KW-0472">Membrane</keyword>
<organism evidence="2 3">
    <name type="scientific">Idiomarina xiamenensis 10-D-4</name>
    <dbReference type="NCBI Taxonomy" id="740709"/>
    <lineage>
        <taxon>Bacteria</taxon>
        <taxon>Pseudomonadati</taxon>
        <taxon>Pseudomonadota</taxon>
        <taxon>Gammaproteobacteria</taxon>
        <taxon>Alteromonadales</taxon>
        <taxon>Idiomarinaceae</taxon>
        <taxon>Idiomarina</taxon>
    </lineage>
</organism>
<sequence>MQVFNHVASSIKWAVVAAFKFAAVLSLVFSAWFWLENPDGLVRDIYGGVATTRWDLLSDNIVSWFVPTFIYSTIFAFALRCGIVIYRFGVMQRQAASRHSRF</sequence>
<dbReference type="EMBL" id="AMRG01000010">
    <property type="protein sequence ID" value="EKE82919.1"/>
    <property type="molecule type" value="Genomic_DNA"/>
</dbReference>
<accession>K2KJY5</accession>
<name>K2KJY5_9GAMM</name>
<dbReference type="RefSeq" id="WP_008489009.1">
    <property type="nucleotide sequence ID" value="NZ_AMRG01000010.1"/>
</dbReference>
<dbReference type="STRING" id="740709.A10D4_08769"/>
<comment type="caution">
    <text evidence="2">The sequence shown here is derived from an EMBL/GenBank/DDBJ whole genome shotgun (WGS) entry which is preliminary data.</text>
</comment>
<dbReference type="PATRIC" id="fig|740709.3.peg.1776"/>
<dbReference type="Proteomes" id="UP000014115">
    <property type="component" value="Unassembled WGS sequence"/>
</dbReference>
<keyword evidence="1" id="KW-0812">Transmembrane</keyword>
<dbReference type="OrthoDB" id="6267163at2"/>